<evidence type="ECO:0000259" key="6">
    <source>
        <dbReference type="PROSITE" id="PS50871"/>
    </source>
</evidence>
<keyword evidence="3 5" id="KW-0732">Signal</keyword>
<reference evidence="7" key="1">
    <citation type="submission" date="2022-08" db="UniProtKB">
        <authorList>
            <consortium name="EnsemblMetazoa"/>
        </authorList>
    </citation>
    <scope>IDENTIFICATION</scope>
    <source>
        <strain evidence="7">05x7-T-G4-1.051#20</strain>
    </source>
</reference>
<dbReference type="EnsemblMetazoa" id="G1250.1">
    <property type="protein sequence ID" value="G1250.1:cds"/>
    <property type="gene ID" value="G1250"/>
</dbReference>
<evidence type="ECO:0000313" key="7">
    <source>
        <dbReference type="EnsemblMetazoa" id="G1250.1:cds"/>
    </source>
</evidence>
<dbReference type="PROSITE" id="PS50871">
    <property type="entry name" value="C1Q"/>
    <property type="match status" value="1"/>
</dbReference>
<protein>
    <recommendedName>
        <fullName evidence="6">C1q domain-containing protein</fullName>
    </recommendedName>
</protein>
<feature type="signal peptide" evidence="5">
    <location>
        <begin position="1"/>
        <end position="28"/>
    </location>
</feature>
<keyword evidence="4" id="KW-0175">Coiled coil</keyword>
<comment type="subcellular location">
    <subcellularLocation>
        <location evidence="1">Secreted</location>
    </subcellularLocation>
</comment>
<dbReference type="Pfam" id="PF00386">
    <property type="entry name" value="C1q"/>
    <property type="match status" value="1"/>
</dbReference>
<dbReference type="CDD" id="cd14724">
    <property type="entry name" value="ZIP_Gal4-like_1"/>
    <property type="match status" value="1"/>
</dbReference>
<dbReference type="Gene3D" id="2.60.120.40">
    <property type="match status" value="1"/>
</dbReference>
<dbReference type="AlphaFoldDB" id="A0A8W8I461"/>
<evidence type="ECO:0000256" key="4">
    <source>
        <dbReference type="SAM" id="Coils"/>
    </source>
</evidence>
<accession>A0A8W8I461</accession>
<dbReference type="SMART" id="SM00110">
    <property type="entry name" value="C1Q"/>
    <property type="match status" value="1"/>
</dbReference>
<evidence type="ECO:0000313" key="8">
    <source>
        <dbReference type="Proteomes" id="UP000005408"/>
    </source>
</evidence>
<feature type="chain" id="PRO_5042430750" description="C1q domain-containing protein" evidence="5">
    <location>
        <begin position="29"/>
        <end position="332"/>
    </location>
</feature>
<proteinExistence type="predicted"/>
<dbReference type="PRINTS" id="PR00007">
    <property type="entry name" value="COMPLEMNTC1Q"/>
</dbReference>
<dbReference type="EnsemblMetazoa" id="G1250.3">
    <property type="protein sequence ID" value="G1250.3:cds"/>
    <property type="gene ID" value="G1250"/>
</dbReference>
<name>A0A8W8I461_MAGGI</name>
<dbReference type="GO" id="GO:0005576">
    <property type="term" value="C:extracellular region"/>
    <property type="evidence" value="ECO:0007669"/>
    <property type="project" value="UniProtKB-SubCell"/>
</dbReference>
<feature type="domain" description="C1q" evidence="6">
    <location>
        <begin position="195"/>
        <end position="332"/>
    </location>
</feature>
<keyword evidence="8" id="KW-1185">Reference proteome</keyword>
<evidence type="ECO:0000256" key="5">
    <source>
        <dbReference type="SAM" id="SignalP"/>
    </source>
</evidence>
<dbReference type="PANTHER" id="PTHR22923">
    <property type="entry name" value="CEREBELLIN-RELATED"/>
    <property type="match status" value="1"/>
</dbReference>
<evidence type="ECO:0000256" key="3">
    <source>
        <dbReference type="ARBA" id="ARBA00022729"/>
    </source>
</evidence>
<evidence type="ECO:0000256" key="1">
    <source>
        <dbReference type="ARBA" id="ARBA00004613"/>
    </source>
</evidence>
<dbReference type="InterPro" id="IPR008983">
    <property type="entry name" value="Tumour_necrosis_fac-like_dom"/>
</dbReference>
<dbReference type="InterPro" id="IPR050822">
    <property type="entry name" value="Cerebellin_Synaptic_Org"/>
</dbReference>
<sequence length="332" mass="37646">HSTQLVQRKMATIALVVVLILFVLDVYGSTSDDTCRERLDNLEKLLANLNEKFKNDQTDNTKVDVMFKIIQDENSYLKSRLKSLEEIVLTSNRRTEKLEAKIADLESSNWFLKSRLKTANTDYRLDKKYSSALLGNLKTNDSRKENTTTGSYTTNGNDMKIQHQTAMVKRKISQLENKPSISKERRPPTGIRSTSFPDGAAFSAYVSVYETDISKDFTIHFDTIITNIGNHYNKHTGAFTAPQHGVYVFTWNLYCNWGGYIYSQLVVNSNVVGTMFTSAEGATDIRSHTGIVVVKVNQGDIVFVRAHPTIGHSGNLYSHQDWRSSFNGWKLY</sequence>
<dbReference type="GO" id="GO:0099558">
    <property type="term" value="P:maintenance of synapse structure"/>
    <property type="evidence" value="ECO:0007669"/>
    <property type="project" value="TreeGrafter"/>
</dbReference>
<organism evidence="7 8">
    <name type="scientific">Magallana gigas</name>
    <name type="common">Pacific oyster</name>
    <name type="synonym">Crassostrea gigas</name>
    <dbReference type="NCBI Taxonomy" id="29159"/>
    <lineage>
        <taxon>Eukaryota</taxon>
        <taxon>Metazoa</taxon>
        <taxon>Spiralia</taxon>
        <taxon>Lophotrochozoa</taxon>
        <taxon>Mollusca</taxon>
        <taxon>Bivalvia</taxon>
        <taxon>Autobranchia</taxon>
        <taxon>Pteriomorphia</taxon>
        <taxon>Ostreida</taxon>
        <taxon>Ostreoidea</taxon>
        <taxon>Ostreidae</taxon>
        <taxon>Magallana</taxon>
    </lineage>
</organism>
<dbReference type="PANTHER" id="PTHR22923:SF103">
    <property type="entry name" value="CEREBELLIN 20-RELATED"/>
    <property type="match status" value="1"/>
</dbReference>
<evidence type="ECO:0000256" key="2">
    <source>
        <dbReference type="ARBA" id="ARBA00022525"/>
    </source>
</evidence>
<feature type="coiled-coil region" evidence="4">
    <location>
        <begin position="32"/>
        <end position="101"/>
    </location>
</feature>
<keyword evidence="2" id="KW-0964">Secreted</keyword>
<dbReference type="Proteomes" id="UP000005408">
    <property type="component" value="Unassembled WGS sequence"/>
</dbReference>
<dbReference type="InterPro" id="IPR001073">
    <property type="entry name" value="C1q_dom"/>
</dbReference>
<dbReference type="GO" id="GO:0045202">
    <property type="term" value="C:synapse"/>
    <property type="evidence" value="ECO:0007669"/>
    <property type="project" value="TreeGrafter"/>
</dbReference>
<dbReference type="SUPFAM" id="SSF49842">
    <property type="entry name" value="TNF-like"/>
    <property type="match status" value="1"/>
</dbReference>